<sequence length="152" mass="17899">MAKDNLEININFNKDSSLNIISGSLFAYFPETGWEKLANDSLYNFHHGVIKAIDLIVKKEFYLILKNATVEIINNIVSINSFTDKIIYKKVVKKVDLKKEIKLINEKIQNLELLKNIGMQMPQYLELENLKLEYEQLQFIQNLNLEREEQYE</sequence>
<evidence type="ECO:0000313" key="2">
    <source>
        <dbReference type="Proteomes" id="UP001303601"/>
    </source>
</evidence>
<dbReference type="Proteomes" id="UP001303601">
    <property type="component" value="Chromosome"/>
</dbReference>
<gene>
    <name evidence="1" type="ORF">R9B83_02145</name>
</gene>
<proteinExistence type="predicted"/>
<protein>
    <submittedName>
        <fullName evidence="1">Uncharacterized protein</fullName>
    </submittedName>
</protein>
<evidence type="ECO:0000313" key="1">
    <source>
        <dbReference type="EMBL" id="WPB53771.1"/>
    </source>
</evidence>
<dbReference type="RefSeq" id="WP_140031520.1">
    <property type="nucleotide sequence ID" value="NZ_CP137845.1"/>
</dbReference>
<organism evidence="1 2">
    <name type="scientific">Metamycoplasma equirhinis</name>
    <dbReference type="NCBI Taxonomy" id="92402"/>
    <lineage>
        <taxon>Bacteria</taxon>
        <taxon>Bacillati</taxon>
        <taxon>Mycoplasmatota</taxon>
        <taxon>Mycoplasmoidales</taxon>
        <taxon>Metamycoplasmataceae</taxon>
        <taxon>Metamycoplasma</taxon>
    </lineage>
</organism>
<dbReference type="GeneID" id="94493674"/>
<dbReference type="EMBL" id="CP137845">
    <property type="protein sequence ID" value="WPB53771.1"/>
    <property type="molecule type" value="Genomic_DNA"/>
</dbReference>
<reference evidence="1" key="1">
    <citation type="submission" date="2023-11" db="EMBL/GenBank/DDBJ databases">
        <title>Completed genome sequence of Mycoplasma equirhinis type strain M432/72.</title>
        <authorList>
            <person name="Spergser J."/>
        </authorList>
    </citation>
    <scope>NUCLEOTIDE SEQUENCE [LARGE SCALE GENOMIC DNA]</scope>
    <source>
        <strain evidence="1">M432/72</strain>
    </source>
</reference>
<keyword evidence="2" id="KW-1185">Reference proteome</keyword>
<name>A0ABZ0PAA4_9BACT</name>
<dbReference type="NCBIfam" id="NF045935">
    <property type="entry name" value="MSC_0621_epsi"/>
    <property type="match status" value="1"/>
</dbReference>
<accession>A0ABZ0PAA4</accession>